<keyword evidence="8 14" id="KW-0269">Exonuclease</keyword>
<dbReference type="GO" id="GO:0046872">
    <property type="term" value="F:metal ion binding"/>
    <property type="evidence" value="ECO:0007669"/>
    <property type="project" value="UniProtKB-KW"/>
</dbReference>
<dbReference type="EMBL" id="FOTY01000004">
    <property type="protein sequence ID" value="SFL72738.1"/>
    <property type="molecule type" value="Genomic_DNA"/>
</dbReference>
<evidence type="ECO:0000259" key="15">
    <source>
        <dbReference type="PROSITE" id="PS51217"/>
    </source>
</evidence>
<feature type="binding site" evidence="14">
    <location>
        <position position="1125"/>
    </location>
    <ligand>
        <name>[4Fe-4S] cluster</name>
        <dbReference type="ChEBI" id="CHEBI:49883"/>
    </ligand>
</feature>
<keyword evidence="5 14" id="KW-0227">DNA damage</keyword>
<comment type="subunit">
    <text evidence="14">Heterodimer of AddA and AddB.</text>
</comment>
<reference evidence="16 17" key="1">
    <citation type="submission" date="2016-10" db="EMBL/GenBank/DDBJ databases">
        <authorList>
            <person name="de Groot N.N."/>
        </authorList>
    </citation>
    <scope>NUCLEOTIDE SEQUENCE [LARGE SCALE GENOMIC DNA]</scope>
    <source>
        <strain evidence="16 17">CGMCC 1.6134</strain>
    </source>
</reference>
<sequence length="1168" mass="133813">MTIRFFTGRTGTGKTSTIQNEMIHSLQNKAAPDTSIIYLVPDQMTFQAEQSLVSALGTGFTNLKVLSFSRMAWNVLQETGGITRTYLQQHGIHVLIRKIIEENKEKFRLYESAAGKSGFIEQMEQFITECKRQMVSMPGLHEKLEELDNKEDKSSRDNVLSDKIHDIVTIWENTEEVLEGQYAGAEEYLQLLAEKVKDSAFLQNAELYIDGFHSFTPQEYSVLQALFQCCSHVTTALTMDRPEPDQMPSMLDLFYQPARTYQKLSALAGELTSDEGQTIHFSVNQKHRSGGLLHLEQTFEKRPAQQGPVDDDIYLATAVNRRTEIEASAREINELVRSGYRYKDIAVVTRNSMDYSEMLQSVFRDYGIPLFMDEKRPMLNHPVVEFLRSSLEALSQRWRYEPLFRAWKTDMFFDLDEDWRAAKEELDRLENYVLAYGIQEKHWKQKEDWSYTKTHTSAEEGTKAVQDVSAEEQLNQSRRRLTFPLLNLEKQMKKAKTVKDYCAVLYTFMEELSIAEKIEKIRDEDLAKQNLSKAGEHDQVWNAVIDLLEQMVEMAGEENVSFDTFYQMMETGFDSMSFAIVPPAVDQVTAADMERSRVGDVRVCFILGVNEGILPASFEEEGLLSDEERQWFAREGIELADDAGTRLLNESFLIYRALTLPREKLYISRPLADEEGQSLQTSGLITQIQNLFPELEDKLLYNEPQEYPEKEQEAFAGANRKTRSFLTYQLQRWKQGYPVAPVWWEVYNWFTANADRPSLQMMVDSLFFTNKAEPVPPHLTKQLYGETLKTSVSRFEQFESCAFAQFASYGLRLQERELYKLEAPDIGQLFHGALKEMSEQVQESGQEWGRLSREECRSYAKQSVGRVVPSIQKEILLSSSRYRYLQQKLENTVVRAADILRQQAGVSGFTPMGLELGFGPGETLPPLSFMLSDGTKMEVAGRIDRVDGAEGEDGFYVRIIDYKSGAKDIRLSEVYYGLALQMLVYLDVVLSFSEDWIGRKELKPAGVLYFHIHNPFLQAAGTMDSDELEQEFFKRFKMKGLLMAEEEPVRLMDTSLSTGYSNVVPAAIKKDGSFYSNSSVLQGGEFEAMRTFIRSKLQQDGEQIMGGAVDIQPFKSGQTTACAYCSFRPVCQFDTSFESNSYRQLRTNQEEIVSHLFSPEKEDDVENE</sequence>
<dbReference type="InterPro" id="IPR014017">
    <property type="entry name" value="DNA_helicase_UvrD-like_C"/>
</dbReference>
<keyword evidence="9 14" id="KW-0067">ATP-binding</keyword>
<dbReference type="GO" id="GO:0000724">
    <property type="term" value="P:double-strand break repair via homologous recombination"/>
    <property type="evidence" value="ECO:0007669"/>
    <property type="project" value="UniProtKB-UniRule"/>
</dbReference>
<feature type="domain" description="UvrD-like helicase C-terminal" evidence="15">
    <location>
        <begin position="282"/>
        <end position="538"/>
    </location>
</feature>
<evidence type="ECO:0000256" key="3">
    <source>
        <dbReference type="ARBA" id="ARBA00022723"/>
    </source>
</evidence>
<evidence type="ECO:0000256" key="13">
    <source>
        <dbReference type="ARBA" id="ARBA00023204"/>
    </source>
</evidence>
<dbReference type="Proteomes" id="UP000199668">
    <property type="component" value="Unassembled WGS sequence"/>
</dbReference>
<protein>
    <recommendedName>
        <fullName evidence="14">ATP-dependent helicase/deoxyribonuclease subunit B</fullName>
        <ecNumber evidence="14">3.1.-.-</ecNumber>
    </recommendedName>
    <alternativeName>
        <fullName evidence="14">ATP-dependent helicase/nuclease subunit AddB</fullName>
    </alternativeName>
</protein>
<evidence type="ECO:0000256" key="14">
    <source>
        <dbReference type="HAMAP-Rule" id="MF_01452"/>
    </source>
</evidence>
<dbReference type="InterPro" id="IPR038726">
    <property type="entry name" value="PDDEXK_AddAB-type"/>
</dbReference>
<keyword evidence="12 14" id="KW-0238">DNA-binding</keyword>
<dbReference type="PANTHER" id="PTHR30591">
    <property type="entry name" value="RECBCD ENZYME SUBUNIT RECC"/>
    <property type="match status" value="1"/>
</dbReference>
<keyword evidence="3 14" id="KW-0479">Metal-binding</keyword>
<keyword evidence="4 14" id="KW-0547">Nucleotide-binding</keyword>
<dbReference type="STRING" id="266892.SAMN04488054_10465"/>
<comment type="similarity">
    <text evidence="14">Belongs to the helicase family. AddB/RexB type 1 subfamily.</text>
</comment>
<dbReference type="AlphaFoldDB" id="A0A1I4K1W2"/>
<evidence type="ECO:0000256" key="6">
    <source>
        <dbReference type="ARBA" id="ARBA00022801"/>
    </source>
</evidence>
<keyword evidence="13 14" id="KW-0234">DNA repair</keyword>
<dbReference type="GO" id="GO:0005524">
    <property type="term" value="F:ATP binding"/>
    <property type="evidence" value="ECO:0007669"/>
    <property type="project" value="UniProtKB-UniRule"/>
</dbReference>
<dbReference type="Pfam" id="PF13361">
    <property type="entry name" value="UvrD_C"/>
    <property type="match status" value="1"/>
</dbReference>
<dbReference type="Pfam" id="PF12705">
    <property type="entry name" value="PDDEXK_1"/>
    <property type="match status" value="1"/>
</dbReference>
<dbReference type="InterPro" id="IPR014140">
    <property type="entry name" value="DNA_helicase_suAddB"/>
</dbReference>
<evidence type="ECO:0000313" key="16">
    <source>
        <dbReference type="EMBL" id="SFL72738.1"/>
    </source>
</evidence>
<evidence type="ECO:0000256" key="4">
    <source>
        <dbReference type="ARBA" id="ARBA00022741"/>
    </source>
</evidence>
<dbReference type="Gene3D" id="3.40.50.300">
    <property type="entry name" value="P-loop containing nucleotide triphosphate hydrolases"/>
    <property type="match status" value="3"/>
</dbReference>
<keyword evidence="1 14" id="KW-0004">4Fe-4S</keyword>
<keyword evidence="7 14" id="KW-0347">Helicase</keyword>
<dbReference type="GO" id="GO:0008409">
    <property type="term" value="F:5'-3' exonuclease activity"/>
    <property type="evidence" value="ECO:0007669"/>
    <property type="project" value="UniProtKB-UniRule"/>
</dbReference>
<dbReference type="InterPro" id="IPR027417">
    <property type="entry name" value="P-loop_NTPase"/>
</dbReference>
<dbReference type="HAMAP" id="MF_01452">
    <property type="entry name" value="AddB_type1"/>
    <property type="match status" value="1"/>
</dbReference>
<keyword evidence="17" id="KW-1185">Reference proteome</keyword>
<name>A0A1I4K1W2_9BACI</name>
<evidence type="ECO:0000256" key="1">
    <source>
        <dbReference type="ARBA" id="ARBA00022485"/>
    </source>
</evidence>
<comment type="miscellaneous">
    <text evidence="14">Despite having conserved helicase domains, this subunit does not have helicase activity.</text>
</comment>
<evidence type="ECO:0000256" key="9">
    <source>
        <dbReference type="ARBA" id="ARBA00022840"/>
    </source>
</evidence>
<organism evidence="16 17">
    <name type="scientific">Salibacterium qingdaonense</name>
    <dbReference type="NCBI Taxonomy" id="266892"/>
    <lineage>
        <taxon>Bacteria</taxon>
        <taxon>Bacillati</taxon>
        <taxon>Bacillota</taxon>
        <taxon>Bacilli</taxon>
        <taxon>Bacillales</taxon>
        <taxon>Bacillaceae</taxon>
    </lineage>
</organism>
<keyword evidence="10 14" id="KW-0408">Iron</keyword>
<accession>A0A1I4K1W2</accession>
<keyword evidence="11 14" id="KW-0411">Iron-sulfur</keyword>
<dbReference type="GO" id="GO:0003690">
    <property type="term" value="F:double-stranded DNA binding"/>
    <property type="evidence" value="ECO:0007669"/>
    <property type="project" value="UniProtKB-UniRule"/>
</dbReference>
<evidence type="ECO:0000256" key="5">
    <source>
        <dbReference type="ARBA" id="ARBA00022763"/>
    </source>
</evidence>
<comment type="function">
    <text evidence="14">The heterodimer acts as both an ATP-dependent DNA helicase and an ATP-dependent, dual-direction single-stranded exonuclease. Recognizes the chi site generating a DNA molecule suitable for the initiation of homologous recombination. The AddB subunit has 5' -&gt; 3' nuclease activity but not helicase activity.</text>
</comment>
<feature type="binding site" evidence="14">
    <location>
        <position position="801"/>
    </location>
    <ligand>
        <name>[4Fe-4S] cluster</name>
        <dbReference type="ChEBI" id="CHEBI:49883"/>
    </ligand>
</feature>
<evidence type="ECO:0000256" key="12">
    <source>
        <dbReference type="ARBA" id="ARBA00023125"/>
    </source>
</evidence>
<feature type="binding site" evidence="14">
    <location>
        <position position="1122"/>
    </location>
    <ligand>
        <name>[4Fe-4S] cluster</name>
        <dbReference type="ChEBI" id="CHEBI:49883"/>
    </ligand>
</feature>
<dbReference type="NCBIfam" id="TIGR02773">
    <property type="entry name" value="addB_Gpos"/>
    <property type="match status" value="1"/>
</dbReference>
<dbReference type="EC" id="3.1.-.-" evidence="14"/>
<feature type="binding site" evidence="14">
    <location>
        <position position="1131"/>
    </location>
    <ligand>
        <name>[4Fe-4S] cluster</name>
        <dbReference type="ChEBI" id="CHEBI:49883"/>
    </ligand>
</feature>
<dbReference type="PANTHER" id="PTHR30591:SF1">
    <property type="entry name" value="RECBCD ENZYME SUBUNIT RECC"/>
    <property type="match status" value="1"/>
</dbReference>
<keyword evidence="2 14" id="KW-0540">Nuclease</keyword>
<evidence type="ECO:0000256" key="2">
    <source>
        <dbReference type="ARBA" id="ARBA00022722"/>
    </source>
</evidence>
<evidence type="ECO:0000313" key="17">
    <source>
        <dbReference type="Proteomes" id="UP000199668"/>
    </source>
</evidence>
<dbReference type="Gene3D" id="6.10.140.1030">
    <property type="match status" value="1"/>
</dbReference>
<comment type="cofactor">
    <cofactor evidence="14">
        <name>[4Fe-4S] cluster</name>
        <dbReference type="ChEBI" id="CHEBI:49883"/>
    </cofactor>
    <text evidence="14">Binds 1 [4Fe-4S] cluster.</text>
</comment>
<dbReference type="PROSITE" id="PS51217">
    <property type="entry name" value="UVRD_HELICASE_CTER"/>
    <property type="match status" value="1"/>
</dbReference>
<dbReference type="Pfam" id="PF21445">
    <property type="entry name" value="ADDB_N"/>
    <property type="match status" value="1"/>
</dbReference>
<dbReference type="SUPFAM" id="SSF52540">
    <property type="entry name" value="P-loop containing nucleoside triphosphate hydrolases"/>
    <property type="match status" value="1"/>
</dbReference>
<dbReference type="GO" id="GO:0051539">
    <property type="term" value="F:4 iron, 4 sulfur cluster binding"/>
    <property type="evidence" value="ECO:0007669"/>
    <property type="project" value="UniProtKB-KW"/>
</dbReference>
<evidence type="ECO:0000256" key="7">
    <source>
        <dbReference type="ARBA" id="ARBA00022806"/>
    </source>
</evidence>
<proteinExistence type="inferred from homology"/>
<comment type="cofactor">
    <cofactor evidence="14">
        <name>Mg(2+)</name>
        <dbReference type="ChEBI" id="CHEBI:18420"/>
    </cofactor>
</comment>
<dbReference type="OrthoDB" id="9758506at2"/>
<dbReference type="RefSeq" id="WP_090925947.1">
    <property type="nucleotide sequence ID" value="NZ_FOTY01000004.1"/>
</dbReference>
<evidence type="ECO:0000256" key="8">
    <source>
        <dbReference type="ARBA" id="ARBA00022839"/>
    </source>
</evidence>
<evidence type="ECO:0000256" key="11">
    <source>
        <dbReference type="ARBA" id="ARBA00023014"/>
    </source>
</evidence>
<evidence type="ECO:0000256" key="10">
    <source>
        <dbReference type="ARBA" id="ARBA00023004"/>
    </source>
</evidence>
<dbReference type="InterPro" id="IPR049035">
    <property type="entry name" value="ADDB_N"/>
</dbReference>
<gene>
    <name evidence="14" type="primary">addB</name>
    <name evidence="16" type="ORF">SAMN04488054_10465</name>
</gene>
<dbReference type="GO" id="GO:0004386">
    <property type="term" value="F:helicase activity"/>
    <property type="evidence" value="ECO:0007669"/>
    <property type="project" value="UniProtKB-KW"/>
</dbReference>
<keyword evidence="6 14" id="KW-0378">Hydrolase</keyword>